<feature type="DNA-binding region" description="H-T-H motif" evidence="4">
    <location>
        <begin position="35"/>
        <end position="54"/>
    </location>
</feature>
<dbReference type="SUPFAM" id="SSF48498">
    <property type="entry name" value="Tetracyclin repressor-like, C-terminal domain"/>
    <property type="match status" value="1"/>
</dbReference>
<protein>
    <submittedName>
        <fullName evidence="6">ScbR family autoregulator-binding transcription factor</fullName>
    </submittedName>
</protein>
<proteinExistence type="predicted"/>
<dbReference type="InterPro" id="IPR009057">
    <property type="entry name" value="Homeodomain-like_sf"/>
</dbReference>
<dbReference type="PROSITE" id="PS50977">
    <property type="entry name" value="HTH_TETR_2"/>
    <property type="match status" value="1"/>
</dbReference>
<dbReference type="PROSITE" id="PS01081">
    <property type="entry name" value="HTH_TETR_1"/>
    <property type="match status" value="1"/>
</dbReference>
<keyword evidence="3" id="KW-0804">Transcription</keyword>
<comment type="caution">
    <text evidence="6">The sequence shown here is derived from an EMBL/GenBank/DDBJ whole genome shotgun (WGS) entry which is preliminary data.</text>
</comment>
<dbReference type="InterPro" id="IPR047923">
    <property type="entry name" value="ArpA-like"/>
</dbReference>
<keyword evidence="7" id="KW-1185">Reference proteome</keyword>
<dbReference type="Pfam" id="PF00440">
    <property type="entry name" value="TetR_N"/>
    <property type="match status" value="1"/>
</dbReference>
<evidence type="ECO:0000259" key="5">
    <source>
        <dbReference type="PROSITE" id="PS50977"/>
    </source>
</evidence>
<dbReference type="InterPro" id="IPR023772">
    <property type="entry name" value="DNA-bd_HTH_TetR-type_CS"/>
</dbReference>
<name>A0ABV2YJC6_9ACTN</name>
<feature type="domain" description="HTH tetR-type" evidence="5">
    <location>
        <begin position="12"/>
        <end position="72"/>
    </location>
</feature>
<dbReference type="InterPro" id="IPR036271">
    <property type="entry name" value="Tet_transcr_reg_TetR-rel_C_sf"/>
</dbReference>
<evidence type="ECO:0000313" key="7">
    <source>
        <dbReference type="Proteomes" id="UP001550850"/>
    </source>
</evidence>
<keyword evidence="2 4" id="KW-0238">DNA-binding</keyword>
<sequence>MAGRPVKQERAERTRAAVIQAAAEVFAEHGFSGTSVAKIADRAGVTLGAIYFHFRSKDELARYIVLAQPELVVPPLPSRGLQHAVDVTLTWAYQLLESPVLRAGARLVWEQESFTSSGENSHRQWSALIEQDLRAAQSMRELRAGVNVRSLSRLIVNACTGAQMHSGVETGHVDLPERVEDIWACLLPSFAVPSAVDRIEMGRARAVATDTATAGSTEH</sequence>
<accession>A0ABV2YJC6</accession>
<dbReference type="Proteomes" id="UP001550850">
    <property type="component" value="Unassembled WGS sequence"/>
</dbReference>
<evidence type="ECO:0000256" key="1">
    <source>
        <dbReference type="ARBA" id="ARBA00023015"/>
    </source>
</evidence>
<dbReference type="NCBIfam" id="NF041196">
    <property type="entry name" value="ScbR_bind_reg"/>
    <property type="match status" value="1"/>
</dbReference>
<dbReference type="InterPro" id="IPR054126">
    <property type="entry name" value="CprB_TetR_C"/>
</dbReference>
<dbReference type="PRINTS" id="PR00455">
    <property type="entry name" value="HTHTETR"/>
</dbReference>
<dbReference type="InterPro" id="IPR050109">
    <property type="entry name" value="HTH-type_TetR-like_transc_reg"/>
</dbReference>
<keyword evidence="1" id="KW-0805">Transcription regulation</keyword>
<dbReference type="EMBL" id="JBEZUR010000023">
    <property type="protein sequence ID" value="MEU3555842.1"/>
    <property type="molecule type" value="Genomic_DNA"/>
</dbReference>
<evidence type="ECO:0000256" key="3">
    <source>
        <dbReference type="ARBA" id="ARBA00023163"/>
    </source>
</evidence>
<dbReference type="RefSeq" id="WP_108957377.1">
    <property type="nucleotide sequence ID" value="NZ_BEVZ01000015.1"/>
</dbReference>
<dbReference type="PANTHER" id="PTHR30055">
    <property type="entry name" value="HTH-TYPE TRANSCRIPTIONAL REGULATOR RUTR"/>
    <property type="match status" value="1"/>
</dbReference>
<evidence type="ECO:0000256" key="4">
    <source>
        <dbReference type="PROSITE-ProRule" id="PRU00335"/>
    </source>
</evidence>
<dbReference type="Gene3D" id="1.10.357.10">
    <property type="entry name" value="Tetracycline Repressor, domain 2"/>
    <property type="match status" value="1"/>
</dbReference>
<gene>
    <name evidence="6" type="ORF">AB0E65_16755</name>
</gene>
<dbReference type="Pfam" id="PF21935">
    <property type="entry name" value="TetR_C_45"/>
    <property type="match status" value="1"/>
</dbReference>
<evidence type="ECO:0000256" key="2">
    <source>
        <dbReference type="ARBA" id="ARBA00023125"/>
    </source>
</evidence>
<dbReference type="PANTHER" id="PTHR30055:SF234">
    <property type="entry name" value="HTH-TYPE TRANSCRIPTIONAL REGULATOR BETI"/>
    <property type="match status" value="1"/>
</dbReference>
<dbReference type="SUPFAM" id="SSF46689">
    <property type="entry name" value="Homeodomain-like"/>
    <property type="match status" value="1"/>
</dbReference>
<organism evidence="6 7">
    <name type="scientific">Streptomyces fragilis</name>
    <dbReference type="NCBI Taxonomy" id="67301"/>
    <lineage>
        <taxon>Bacteria</taxon>
        <taxon>Bacillati</taxon>
        <taxon>Actinomycetota</taxon>
        <taxon>Actinomycetes</taxon>
        <taxon>Kitasatosporales</taxon>
        <taxon>Streptomycetaceae</taxon>
        <taxon>Streptomyces</taxon>
    </lineage>
</organism>
<dbReference type="InterPro" id="IPR001647">
    <property type="entry name" value="HTH_TetR"/>
</dbReference>
<reference evidence="6 7" key="1">
    <citation type="submission" date="2024-06" db="EMBL/GenBank/DDBJ databases">
        <title>The Natural Products Discovery Center: Release of the First 8490 Sequenced Strains for Exploring Actinobacteria Biosynthetic Diversity.</title>
        <authorList>
            <person name="Kalkreuter E."/>
            <person name="Kautsar S.A."/>
            <person name="Yang D."/>
            <person name="Bader C.D."/>
            <person name="Teijaro C.N."/>
            <person name="Fluegel L."/>
            <person name="Davis C.M."/>
            <person name="Simpson J.R."/>
            <person name="Lauterbach L."/>
            <person name="Steele A.D."/>
            <person name="Gui C."/>
            <person name="Meng S."/>
            <person name="Li G."/>
            <person name="Viehrig K."/>
            <person name="Ye F."/>
            <person name="Su P."/>
            <person name="Kiefer A.F."/>
            <person name="Nichols A."/>
            <person name="Cepeda A.J."/>
            <person name="Yan W."/>
            <person name="Fan B."/>
            <person name="Jiang Y."/>
            <person name="Adhikari A."/>
            <person name="Zheng C.-J."/>
            <person name="Schuster L."/>
            <person name="Cowan T.M."/>
            <person name="Smanski M.J."/>
            <person name="Chevrette M.G."/>
            <person name="De Carvalho L.P.S."/>
            <person name="Shen B."/>
        </authorList>
    </citation>
    <scope>NUCLEOTIDE SEQUENCE [LARGE SCALE GENOMIC DNA]</scope>
    <source>
        <strain evidence="6 7">NPDC038104</strain>
    </source>
</reference>
<evidence type="ECO:0000313" key="6">
    <source>
        <dbReference type="EMBL" id="MEU3555842.1"/>
    </source>
</evidence>